<keyword evidence="4 5" id="KW-0443">Lipid metabolism</keyword>
<dbReference type="InterPro" id="IPR001423">
    <property type="entry name" value="LysoPLipase_patatin_CS"/>
</dbReference>
<protein>
    <submittedName>
        <fullName evidence="7">Patatin-like phospholipase family protein</fullName>
    </submittedName>
</protein>
<feature type="short sequence motif" description="DGA/G" evidence="5">
    <location>
        <begin position="156"/>
        <end position="158"/>
    </location>
</feature>
<reference evidence="7 8" key="1">
    <citation type="submission" date="2020-10" db="EMBL/GenBank/DDBJ databases">
        <title>Bacillus sp. HD4P25, an endophyte from a halophyte.</title>
        <authorList>
            <person name="Sun J.-Q."/>
        </authorList>
    </citation>
    <scope>NUCLEOTIDE SEQUENCE [LARGE SCALE GENOMIC DNA]</scope>
    <source>
        <strain evidence="7 8">YIM 93174</strain>
    </source>
</reference>
<feature type="short sequence motif" description="GXSXG" evidence="5">
    <location>
        <begin position="42"/>
        <end position="46"/>
    </location>
</feature>
<evidence type="ECO:0000256" key="4">
    <source>
        <dbReference type="ARBA" id="ARBA00023098"/>
    </source>
</evidence>
<dbReference type="SUPFAM" id="SSF52151">
    <property type="entry name" value="FabD/lysophospholipase-like"/>
    <property type="match status" value="1"/>
</dbReference>
<gene>
    <name evidence="7" type="ORF">IMZ08_12315</name>
</gene>
<dbReference type="InterPro" id="IPR050301">
    <property type="entry name" value="NTE"/>
</dbReference>
<evidence type="ECO:0000256" key="3">
    <source>
        <dbReference type="ARBA" id="ARBA00022963"/>
    </source>
</evidence>
<dbReference type="Pfam" id="PF01734">
    <property type="entry name" value="Patatin"/>
    <property type="match status" value="1"/>
</dbReference>
<organism evidence="7 8">
    <name type="scientific">Litchfieldia luteola</name>
    <dbReference type="NCBI Taxonomy" id="682179"/>
    <lineage>
        <taxon>Bacteria</taxon>
        <taxon>Bacillati</taxon>
        <taxon>Bacillota</taxon>
        <taxon>Bacilli</taxon>
        <taxon>Bacillales</taxon>
        <taxon>Bacillaceae</taxon>
        <taxon>Litchfieldia</taxon>
    </lineage>
</organism>
<sequence length="268" mass="29852">MICLSQPKIGLALGSGGARGFAHLGVIKVLKEENIPIDMIAGSSMGALVASFYGAGLDIERLYKFAVAFKRKYYLDFTVPKMGFISGKRVKELIRLFTHNKTIEQLDIPIGIVATDLIKGEKVVFRSGSIADAVRASIAIPGIFVPERVEGRLLVDGGVIDRVPVSVVREMGADIIIAVDVSHVKRNEDITSIFDVILQSIDIMQDELVRHREIGSDIMIRPRVEQFSSRAFTNIEEIIRIGEEETKQHIPKIKQLIEEWKEKQNEAK</sequence>
<accession>A0ABR9QK18</accession>
<dbReference type="Gene3D" id="3.40.1090.10">
    <property type="entry name" value="Cytosolic phospholipase A2 catalytic domain"/>
    <property type="match status" value="1"/>
</dbReference>
<evidence type="ECO:0000313" key="8">
    <source>
        <dbReference type="Proteomes" id="UP001516662"/>
    </source>
</evidence>
<comment type="similarity">
    <text evidence="1">Belongs to the NTE family.</text>
</comment>
<dbReference type="EMBL" id="JADCLJ010000020">
    <property type="protein sequence ID" value="MBE4908843.1"/>
    <property type="molecule type" value="Genomic_DNA"/>
</dbReference>
<comment type="caution">
    <text evidence="7">The sequence shown here is derived from an EMBL/GenBank/DDBJ whole genome shotgun (WGS) entry which is preliminary data.</text>
</comment>
<evidence type="ECO:0000256" key="5">
    <source>
        <dbReference type="PROSITE-ProRule" id="PRU01161"/>
    </source>
</evidence>
<dbReference type="PANTHER" id="PTHR14226:SF76">
    <property type="entry name" value="NTE FAMILY PROTEIN RSSA"/>
    <property type="match status" value="1"/>
</dbReference>
<evidence type="ECO:0000259" key="6">
    <source>
        <dbReference type="PROSITE" id="PS51635"/>
    </source>
</evidence>
<dbReference type="Proteomes" id="UP001516662">
    <property type="component" value="Unassembled WGS sequence"/>
</dbReference>
<keyword evidence="2 5" id="KW-0378">Hydrolase</keyword>
<evidence type="ECO:0000313" key="7">
    <source>
        <dbReference type="EMBL" id="MBE4908843.1"/>
    </source>
</evidence>
<dbReference type="InterPro" id="IPR002641">
    <property type="entry name" value="PNPLA_dom"/>
</dbReference>
<proteinExistence type="inferred from homology"/>
<evidence type="ECO:0000256" key="2">
    <source>
        <dbReference type="ARBA" id="ARBA00022801"/>
    </source>
</evidence>
<dbReference type="PANTHER" id="PTHR14226">
    <property type="entry name" value="NEUROPATHY TARGET ESTERASE/SWISS CHEESE D.MELANOGASTER"/>
    <property type="match status" value="1"/>
</dbReference>
<dbReference type="PROSITE" id="PS01237">
    <property type="entry name" value="UPF0028"/>
    <property type="match status" value="1"/>
</dbReference>
<dbReference type="InterPro" id="IPR016035">
    <property type="entry name" value="Acyl_Trfase/lysoPLipase"/>
</dbReference>
<feature type="active site" description="Nucleophile" evidence="5">
    <location>
        <position position="44"/>
    </location>
</feature>
<name>A0ABR9QK18_9BACI</name>
<keyword evidence="3 5" id="KW-0442">Lipid degradation</keyword>
<evidence type="ECO:0000256" key="1">
    <source>
        <dbReference type="ARBA" id="ARBA00006636"/>
    </source>
</evidence>
<dbReference type="PROSITE" id="PS51635">
    <property type="entry name" value="PNPLA"/>
    <property type="match status" value="1"/>
</dbReference>
<feature type="active site" description="Proton acceptor" evidence="5">
    <location>
        <position position="156"/>
    </location>
</feature>
<comment type="caution">
    <text evidence="5">Lacks conserved residue(s) required for the propagation of feature annotation.</text>
</comment>
<keyword evidence="8" id="KW-1185">Reference proteome</keyword>
<feature type="domain" description="PNPLA" evidence="6">
    <location>
        <begin position="11"/>
        <end position="169"/>
    </location>
</feature>